<dbReference type="GO" id="GO:0005737">
    <property type="term" value="C:cytoplasm"/>
    <property type="evidence" value="ECO:0007669"/>
    <property type="project" value="TreeGrafter"/>
</dbReference>
<dbReference type="InterPro" id="IPR036068">
    <property type="entry name" value="Nicotinate_pribotase-like_C"/>
</dbReference>
<evidence type="ECO:0000256" key="13">
    <source>
        <dbReference type="PIRSR" id="PIRSR006250-1"/>
    </source>
</evidence>
<dbReference type="NCBIfam" id="TIGR00078">
    <property type="entry name" value="nadC"/>
    <property type="match status" value="1"/>
</dbReference>
<dbReference type="EMBL" id="LPUF01000001">
    <property type="protein sequence ID" value="OQK17994.1"/>
    <property type="molecule type" value="Genomic_DNA"/>
</dbReference>
<proteinExistence type="inferred from homology"/>
<dbReference type="UniPathway" id="UPA00253">
    <property type="reaction ID" value="UER00331"/>
</dbReference>
<feature type="binding site" evidence="13">
    <location>
        <position position="162"/>
    </location>
    <ligand>
        <name>substrate</name>
    </ligand>
</feature>
<keyword evidence="17" id="KW-1185">Reference proteome</keyword>
<dbReference type="SUPFAM" id="SSF51690">
    <property type="entry name" value="Nicotinate/Quinolinate PRTase C-terminal domain-like"/>
    <property type="match status" value="1"/>
</dbReference>
<reference evidence="16 17" key="1">
    <citation type="submission" date="2015-12" db="EMBL/GenBank/DDBJ databases">
        <authorList>
            <person name="Shamseldin A."/>
            <person name="Moawad H."/>
            <person name="Abd El-Rahim W.M."/>
            <person name="Sadowsky M.J."/>
        </authorList>
    </citation>
    <scope>NUCLEOTIDE SEQUENCE [LARGE SCALE GENOMIC DNA]</scope>
    <source>
        <strain evidence="16 17">WF1</strain>
    </source>
</reference>
<keyword evidence="7 12" id="KW-0328">Glycosyltransferase</keyword>
<evidence type="ECO:0000256" key="4">
    <source>
        <dbReference type="ARBA" id="ARBA00011218"/>
    </source>
</evidence>
<evidence type="ECO:0000256" key="2">
    <source>
        <dbReference type="ARBA" id="ARBA00004893"/>
    </source>
</evidence>
<dbReference type="EC" id="2.4.2.19" evidence="5"/>
<dbReference type="Gene3D" id="3.90.1170.20">
    <property type="entry name" value="Quinolinate phosphoribosyl transferase, N-terminal domain"/>
    <property type="match status" value="1"/>
</dbReference>
<dbReference type="Gene3D" id="3.20.20.70">
    <property type="entry name" value="Aldolase class I"/>
    <property type="match status" value="1"/>
</dbReference>
<evidence type="ECO:0000256" key="12">
    <source>
        <dbReference type="PIRNR" id="PIRNR006250"/>
    </source>
</evidence>
<evidence type="ECO:0000256" key="1">
    <source>
        <dbReference type="ARBA" id="ARBA00003237"/>
    </source>
</evidence>
<comment type="catalytic activity">
    <reaction evidence="10">
        <text>nicotinate beta-D-ribonucleotide + CO2 + diphosphate = quinolinate + 5-phospho-alpha-D-ribose 1-diphosphate + 2 H(+)</text>
        <dbReference type="Rhea" id="RHEA:12733"/>
        <dbReference type="ChEBI" id="CHEBI:15378"/>
        <dbReference type="ChEBI" id="CHEBI:16526"/>
        <dbReference type="ChEBI" id="CHEBI:29959"/>
        <dbReference type="ChEBI" id="CHEBI:33019"/>
        <dbReference type="ChEBI" id="CHEBI:57502"/>
        <dbReference type="ChEBI" id="CHEBI:58017"/>
        <dbReference type="EC" id="2.4.2.19"/>
    </reaction>
</comment>
<dbReference type="GO" id="GO:0004514">
    <property type="term" value="F:nicotinate-nucleotide diphosphorylase (carboxylating) activity"/>
    <property type="evidence" value="ECO:0007669"/>
    <property type="project" value="UniProtKB-EC"/>
</dbReference>
<dbReference type="GO" id="GO:0009435">
    <property type="term" value="P:NAD+ biosynthetic process"/>
    <property type="evidence" value="ECO:0007669"/>
    <property type="project" value="UniProtKB-UniPathway"/>
</dbReference>
<dbReference type="GO" id="GO:0034213">
    <property type="term" value="P:quinolinate catabolic process"/>
    <property type="evidence" value="ECO:0007669"/>
    <property type="project" value="TreeGrafter"/>
</dbReference>
<evidence type="ECO:0000256" key="10">
    <source>
        <dbReference type="ARBA" id="ARBA00047445"/>
    </source>
</evidence>
<keyword evidence="6" id="KW-0662">Pyridine nucleotide biosynthesis</keyword>
<dbReference type="OrthoDB" id="9782546at2"/>
<evidence type="ECO:0000259" key="14">
    <source>
        <dbReference type="Pfam" id="PF01729"/>
    </source>
</evidence>
<keyword evidence="8 12" id="KW-0808">Transferase</keyword>
<dbReference type="FunFam" id="3.20.20.70:FF:000030">
    <property type="entry name" value="Nicotinate-nucleotide pyrophosphorylase, carboxylating"/>
    <property type="match status" value="1"/>
</dbReference>
<dbReference type="Proteomes" id="UP000191980">
    <property type="component" value="Unassembled WGS sequence"/>
</dbReference>
<evidence type="ECO:0000259" key="15">
    <source>
        <dbReference type="Pfam" id="PF02749"/>
    </source>
</evidence>
<feature type="binding site" evidence="13">
    <location>
        <begin position="255"/>
        <end position="257"/>
    </location>
    <ligand>
        <name>substrate</name>
    </ligand>
</feature>
<comment type="pathway">
    <text evidence="2">Cofactor biosynthesis; NAD(+) biosynthesis; nicotinate D-ribonucleotide from quinolinate: step 1/1.</text>
</comment>
<dbReference type="InterPro" id="IPR022412">
    <property type="entry name" value="Quinolinate_PRibosylTrfase_N"/>
</dbReference>
<evidence type="ECO:0000313" key="16">
    <source>
        <dbReference type="EMBL" id="OQK17994.1"/>
    </source>
</evidence>
<evidence type="ECO:0000256" key="8">
    <source>
        <dbReference type="ARBA" id="ARBA00022679"/>
    </source>
</evidence>
<dbReference type="STRING" id="1420851.AU255_09090"/>
<dbReference type="FunFam" id="3.90.1170.20:FF:000001">
    <property type="entry name" value="Nicotinate-nucleotide diphosphorylase (Carboxylating)"/>
    <property type="match status" value="1"/>
</dbReference>
<evidence type="ECO:0000256" key="7">
    <source>
        <dbReference type="ARBA" id="ARBA00022676"/>
    </source>
</evidence>
<dbReference type="InterPro" id="IPR004393">
    <property type="entry name" value="NadC"/>
</dbReference>
<dbReference type="SUPFAM" id="SSF54675">
    <property type="entry name" value="Nicotinate/Quinolinate PRTase N-terminal domain-like"/>
    <property type="match status" value="1"/>
</dbReference>
<dbReference type="CDD" id="cd01572">
    <property type="entry name" value="QPRTase"/>
    <property type="match status" value="1"/>
</dbReference>
<feature type="domain" description="Quinolinate phosphoribosyl transferase C-terminal" evidence="14">
    <location>
        <begin position="108"/>
        <end position="270"/>
    </location>
</feature>
<feature type="binding site" evidence="13">
    <location>
        <position position="95"/>
    </location>
    <ligand>
        <name>substrate</name>
    </ligand>
</feature>
<organism evidence="16 17">
    <name type="scientific">Methyloprofundus sedimenti</name>
    <dbReference type="NCBI Taxonomy" id="1420851"/>
    <lineage>
        <taxon>Bacteria</taxon>
        <taxon>Pseudomonadati</taxon>
        <taxon>Pseudomonadota</taxon>
        <taxon>Gammaproteobacteria</taxon>
        <taxon>Methylococcales</taxon>
        <taxon>Methylococcaceae</taxon>
        <taxon>Methyloprofundus</taxon>
    </lineage>
</organism>
<evidence type="ECO:0000256" key="9">
    <source>
        <dbReference type="ARBA" id="ARBA00033102"/>
    </source>
</evidence>
<feature type="domain" description="Quinolinate phosphoribosyl transferase N-terminal" evidence="15">
    <location>
        <begin position="21"/>
        <end position="105"/>
    </location>
</feature>
<evidence type="ECO:0000256" key="6">
    <source>
        <dbReference type="ARBA" id="ARBA00022642"/>
    </source>
</evidence>
<dbReference type="AlphaFoldDB" id="A0A1V8M8S4"/>
<feature type="binding site" evidence="13">
    <location>
        <position position="152"/>
    </location>
    <ligand>
        <name>substrate</name>
    </ligand>
</feature>
<evidence type="ECO:0000256" key="3">
    <source>
        <dbReference type="ARBA" id="ARBA00009400"/>
    </source>
</evidence>
<dbReference type="InterPro" id="IPR027277">
    <property type="entry name" value="NadC/ModD"/>
</dbReference>
<comment type="subunit">
    <text evidence="4">Hexamer formed by 3 homodimers.</text>
</comment>
<feature type="binding site" evidence="13">
    <location>
        <begin position="128"/>
        <end position="130"/>
    </location>
    <ligand>
        <name>substrate</name>
    </ligand>
</feature>
<gene>
    <name evidence="16" type="ORF">AU255_09090</name>
</gene>
<dbReference type="InterPro" id="IPR013785">
    <property type="entry name" value="Aldolase_TIM"/>
</dbReference>
<dbReference type="InterPro" id="IPR002638">
    <property type="entry name" value="Quinolinate_PRibosylTrfase_C"/>
</dbReference>
<name>A0A1V8M8S4_9GAMM</name>
<dbReference type="PIRSF" id="PIRSF006250">
    <property type="entry name" value="NadC_ModD"/>
    <property type="match status" value="1"/>
</dbReference>
<dbReference type="PANTHER" id="PTHR32179:SF3">
    <property type="entry name" value="NICOTINATE-NUCLEOTIDE PYROPHOSPHORYLASE [CARBOXYLATING]"/>
    <property type="match status" value="1"/>
</dbReference>
<dbReference type="Pfam" id="PF02749">
    <property type="entry name" value="QRPTase_N"/>
    <property type="match status" value="1"/>
</dbReference>
<comment type="similarity">
    <text evidence="3 12">Belongs to the NadC/ModD family.</text>
</comment>
<comment type="caution">
    <text evidence="16">The sequence shown here is derived from an EMBL/GenBank/DDBJ whole genome shotgun (WGS) entry which is preliminary data.</text>
</comment>
<sequence length="280" mass="30421">MTYSSPINVQAFLDEDIGSGDITALIIPETSMAVAEIITREAMVCCGQDWFNAVFKILQTDLYVQWHVQEGQWLEADTLLCTLKGNARSLLTGERTALNLLQTLSATATQARLYANAIAGTGCKILDTRKTIPGLRDAQKYAVICGGCHNHRIGLYDGILIKENHIMAAGSIALAIAQARQISDKLVEVEVESMTELEQALAAKPDRIMLDNFSIPQLRLAVNKVAGCCALEASGNILLTNIREIAETGVDYISVGALTKNVQAIDLSMRIVLEKDLCII</sequence>
<evidence type="ECO:0000313" key="17">
    <source>
        <dbReference type="Proteomes" id="UP000191980"/>
    </source>
</evidence>
<evidence type="ECO:0000256" key="5">
    <source>
        <dbReference type="ARBA" id="ARBA00011944"/>
    </source>
</evidence>
<dbReference type="Pfam" id="PF01729">
    <property type="entry name" value="QRPTase_C"/>
    <property type="match status" value="1"/>
</dbReference>
<comment type="function">
    <text evidence="1">Involved in the catabolism of quinolinic acid (QA).</text>
</comment>
<dbReference type="PANTHER" id="PTHR32179">
    <property type="entry name" value="NICOTINATE-NUCLEOTIDE PYROPHOSPHORYLASE [CARBOXYLATING]"/>
    <property type="match status" value="1"/>
</dbReference>
<feature type="binding site" evidence="13">
    <location>
        <position position="190"/>
    </location>
    <ligand>
        <name>substrate</name>
    </ligand>
</feature>
<evidence type="ECO:0000256" key="11">
    <source>
        <dbReference type="ARBA" id="ARBA00069173"/>
    </source>
</evidence>
<feature type="binding site" evidence="13">
    <location>
        <position position="211"/>
    </location>
    <ligand>
        <name>substrate</name>
    </ligand>
</feature>
<dbReference type="RefSeq" id="WP_080522599.1">
    <property type="nucleotide sequence ID" value="NZ_LPUF01000001.1"/>
</dbReference>
<feature type="binding site" evidence="13">
    <location>
        <begin position="234"/>
        <end position="236"/>
    </location>
    <ligand>
        <name>substrate</name>
    </ligand>
</feature>
<accession>A0A1V8M8S4</accession>
<protein>
    <recommendedName>
        <fullName evidence="11">Probable nicotinate-nucleotide pyrophosphorylase [carboxylating]</fullName>
        <ecNumber evidence="5">2.4.2.19</ecNumber>
    </recommendedName>
    <alternativeName>
        <fullName evidence="9">Quinolinate phosphoribosyltransferase [decarboxylating]</fullName>
    </alternativeName>
</protein>
<dbReference type="InterPro" id="IPR037128">
    <property type="entry name" value="Quinolinate_PRibosylTase_N_sf"/>
</dbReference>